<keyword evidence="3" id="KW-1185">Reference proteome</keyword>
<evidence type="ECO:0000256" key="1">
    <source>
        <dbReference type="SAM" id="MobiDB-lite"/>
    </source>
</evidence>
<evidence type="ECO:0000313" key="2">
    <source>
        <dbReference type="EMBL" id="KAG9440584.1"/>
    </source>
</evidence>
<sequence length="78" mass="8145">MDSFPNNSNSSNNTTTSSSSADGSNVALDKPGTPLPSTPVRHPLRFADKQDYVLVGIAQLKPSAMAALSRSSIDSLPI</sequence>
<comment type="caution">
    <text evidence="2">The sequence shown here is derived from an EMBL/GenBank/DDBJ whole genome shotgun (WGS) entry which is preliminary data.</text>
</comment>
<accession>A0AAV7DVL0</accession>
<dbReference type="Proteomes" id="UP000825729">
    <property type="component" value="Unassembled WGS sequence"/>
</dbReference>
<proteinExistence type="predicted"/>
<evidence type="ECO:0000313" key="3">
    <source>
        <dbReference type="Proteomes" id="UP000825729"/>
    </source>
</evidence>
<protein>
    <submittedName>
        <fullName evidence="2">Uncharacterized protein</fullName>
    </submittedName>
</protein>
<gene>
    <name evidence="2" type="ORF">H6P81_020749</name>
</gene>
<dbReference type="EMBL" id="JAINDJ010000008">
    <property type="protein sequence ID" value="KAG9440584.1"/>
    <property type="molecule type" value="Genomic_DNA"/>
</dbReference>
<organism evidence="2 3">
    <name type="scientific">Aristolochia fimbriata</name>
    <name type="common">White veined hardy Dutchman's pipe vine</name>
    <dbReference type="NCBI Taxonomy" id="158543"/>
    <lineage>
        <taxon>Eukaryota</taxon>
        <taxon>Viridiplantae</taxon>
        <taxon>Streptophyta</taxon>
        <taxon>Embryophyta</taxon>
        <taxon>Tracheophyta</taxon>
        <taxon>Spermatophyta</taxon>
        <taxon>Magnoliopsida</taxon>
        <taxon>Magnoliidae</taxon>
        <taxon>Piperales</taxon>
        <taxon>Aristolochiaceae</taxon>
        <taxon>Aristolochia</taxon>
    </lineage>
</organism>
<feature type="compositionally biased region" description="Low complexity" evidence="1">
    <location>
        <begin position="1"/>
        <end position="20"/>
    </location>
</feature>
<reference evidence="2 3" key="1">
    <citation type="submission" date="2021-07" db="EMBL/GenBank/DDBJ databases">
        <title>The Aristolochia fimbriata genome: insights into angiosperm evolution, floral development and chemical biosynthesis.</title>
        <authorList>
            <person name="Jiao Y."/>
        </authorList>
    </citation>
    <scope>NUCLEOTIDE SEQUENCE [LARGE SCALE GENOMIC DNA]</scope>
    <source>
        <strain evidence="2">IBCAS-2021</strain>
        <tissue evidence="2">Leaf</tissue>
    </source>
</reference>
<feature type="region of interest" description="Disordered" evidence="1">
    <location>
        <begin position="1"/>
        <end position="43"/>
    </location>
</feature>
<name>A0AAV7DVL0_ARIFI</name>
<dbReference type="AlphaFoldDB" id="A0AAV7DVL0"/>